<evidence type="ECO:0000313" key="2">
    <source>
        <dbReference type="Proteomes" id="UP000233256"/>
    </source>
</evidence>
<evidence type="ECO:0000313" key="1">
    <source>
        <dbReference type="EMBL" id="PKK91661.1"/>
    </source>
</evidence>
<name>A0A2N1PTJ7_9BACT</name>
<proteinExistence type="predicted"/>
<reference evidence="1 2" key="1">
    <citation type="journal article" date="2017" name="ISME J.">
        <title>Potential for microbial H2 and metal transformations associated with novel bacteria and archaea in deep terrestrial subsurface sediments.</title>
        <authorList>
            <person name="Hernsdorf A.W."/>
            <person name="Amano Y."/>
            <person name="Miyakawa K."/>
            <person name="Ise K."/>
            <person name="Suzuki Y."/>
            <person name="Anantharaman K."/>
            <person name="Probst A."/>
            <person name="Burstein D."/>
            <person name="Thomas B.C."/>
            <person name="Banfield J.F."/>
        </authorList>
    </citation>
    <scope>NUCLEOTIDE SEQUENCE [LARGE SCALE GENOMIC DNA]</scope>
    <source>
        <strain evidence="1">HGW-Wallbacteria-1</strain>
    </source>
</reference>
<sequence length="387" mass="42795">MDRTRMKSSSRLSAIDLKSVGDSLEKVLSEALAQGIRRLGLNIFAGAERIPLLAESVSRIWPVEVILVVRDSEIAEYFRRLSGKRPQLSGVTVMELQSYLETPLQWSDGRGILVDDIFDLLLASQYHSGGVGALVNRLFMASYLLGVSQSLVMESMAQGNQIKGAEITEGYTETLPLKVLIQPLQGLFEQLQCFGSGVPRISFRVMDESEGSVDPVGETLLPVIDANHGDVLLIWKSDQMALRRCVDMEAWASSMGFDSRVAWQSRKVSQSRGELIHTDCRTPVPLAREGRSYRRIHTVLIGYPPCVPVVFEPPDGEEGIAELRSGITGEAVRALMVKHQILGALRTDPEAVVLVRKWISASRRKFMAHLTGEASGYSGRKFNVRAK</sequence>
<dbReference type="Proteomes" id="UP000233256">
    <property type="component" value="Unassembled WGS sequence"/>
</dbReference>
<organism evidence="1 2">
    <name type="scientific">Candidatus Wallbacteria bacterium HGW-Wallbacteria-1</name>
    <dbReference type="NCBI Taxonomy" id="2013854"/>
    <lineage>
        <taxon>Bacteria</taxon>
        <taxon>Candidatus Walliibacteriota</taxon>
    </lineage>
</organism>
<gene>
    <name evidence="1" type="ORF">CVV64_03065</name>
</gene>
<dbReference type="AlphaFoldDB" id="A0A2N1PTJ7"/>
<protein>
    <submittedName>
        <fullName evidence="1">Uncharacterized protein</fullName>
    </submittedName>
</protein>
<dbReference type="EMBL" id="PGXC01000002">
    <property type="protein sequence ID" value="PKK91661.1"/>
    <property type="molecule type" value="Genomic_DNA"/>
</dbReference>
<comment type="caution">
    <text evidence="1">The sequence shown here is derived from an EMBL/GenBank/DDBJ whole genome shotgun (WGS) entry which is preliminary data.</text>
</comment>
<accession>A0A2N1PTJ7</accession>